<evidence type="ECO:0000313" key="3">
    <source>
        <dbReference type="EMBL" id="GAM58655.1"/>
    </source>
</evidence>
<accession>A0A0B8NVT2</accession>
<protein>
    <recommendedName>
        <fullName evidence="2">NADH:ubiquinone oxidoreductase intermediate-associated protein 30 domain-containing protein</fullName>
    </recommendedName>
</protein>
<evidence type="ECO:0000259" key="2">
    <source>
        <dbReference type="Pfam" id="PF08547"/>
    </source>
</evidence>
<dbReference type="GO" id="GO:0051082">
    <property type="term" value="F:unfolded protein binding"/>
    <property type="evidence" value="ECO:0007669"/>
    <property type="project" value="TreeGrafter"/>
</dbReference>
<dbReference type="InterPro" id="IPR039131">
    <property type="entry name" value="NDUFAF1"/>
</dbReference>
<evidence type="ECO:0000313" key="4">
    <source>
        <dbReference type="Proteomes" id="UP000031671"/>
    </source>
</evidence>
<dbReference type="PANTHER" id="PTHR13194:SF19">
    <property type="entry name" value="NAD(P)-BINDING ROSSMANN-FOLD SUPERFAMILY PROTEIN"/>
    <property type="match status" value="1"/>
</dbReference>
<dbReference type="InterPro" id="IPR013857">
    <property type="entry name" value="NADH-UbQ_OxRdtase-assoc_prot30"/>
</dbReference>
<dbReference type="Proteomes" id="UP000031671">
    <property type="component" value="Unassembled WGS sequence"/>
</dbReference>
<comment type="caution">
    <text evidence="3">The sequence shown here is derived from an EMBL/GenBank/DDBJ whole genome shotgun (WGS) entry which is preliminary data.</text>
</comment>
<organism evidence="3 4">
    <name type="scientific">Vibrio ishigakensis</name>
    <dbReference type="NCBI Taxonomy" id="1481914"/>
    <lineage>
        <taxon>Bacteria</taxon>
        <taxon>Pseudomonadati</taxon>
        <taxon>Pseudomonadota</taxon>
        <taxon>Gammaproteobacteria</taxon>
        <taxon>Vibrionales</taxon>
        <taxon>Vibrionaceae</taxon>
        <taxon>Vibrio</taxon>
    </lineage>
</organism>
<reference evidence="3 4" key="2">
    <citation type="submission" date="2015-01" db="EMBL/GenBank/DDBJ databases">
        <authorList>
            <consortium name="NBRP consortium"/>
            <person name="Sawabe T."/>
            <person name="Meirelles P."/>
            <person name="Feng G."/>
            <person name="Sayaka M."/>
            <person name="Hattori M."/>
            <person name="Ohkuma M."/>
        </authorList>
    </citation>
    <scope>NUCLEOTIDE SEQUENCE [LARGE SCALE GENOMIC DNA]</scope>
    <source>
        <strain evidence="4">JCM 19231</strain>
    </source>
</reference>
<feature type="domain" description="NADH:ubiquinone oxidoreductase intermediate-associated protein 30" evidence="2">
    <location>
        <begin position="3"/>
        <end position="151"/>
    </location>
</feature>
<sequence>MIDLTKPNEYQLWRSTNDNVMGGISQGGVRYDGETSLFSGELSLENNGGFSSANRSIEIAPEMAEVELTFIGDGRTYQMRFASWNNGNRVTYKHEFTTEKGKQQTKTFKLEDFKATFRGRPVYNAPTLIAKDVKQLGVLIADKRAGSFELKLIKIEFQS</sequence>
<comment type="similarity">
    <text evidence="1">Belongs to the CIA30 family.</text>
</comment>
<dbReference type="InterPro" id="IPR008979">
    <property type="entry name" value="Galactose-bd-like_sf"/>
</dbReference>
<dbReference type="AlphaFoldDB" id="A0A0B8NVT2"/>
<dbReference type="PANTHER" id="PTHR13194">
    <property type="entry name" value="COMPLEX I INTERMEDIATE-ASSOCIATED PROTEIN 30"/>
    <property type="match status" value="1"/>
</dbReference>
<reference evidence="3 4" key="1">
    <citation type="submission" date="2015-01" db="EMBL/GenBank/DDBJ databases">
        <title>Vibrio sp. C1 JCM 19231 whole genome shotgun sequence.</title>
        <authorList>
            <person name="Sawabe T."/>
            <person name="Meirelles P."/>
            <person name="Feng G."/>
            <person name="Sayaka M."/>
            <person name="Hattori M."/>
            <person name="Ohkuma M."/>
        </authorList>
    </citation>
    <scope>NUCLEOTIDE SEQUENCE [LARGE SCALE GENOMIC DNA]</scope>
    <source>
        <strain evidence="4">JCM 19231</strain>
    </source>
</reference>
<dbReference type="GO" id="GO:0010257">
    <property type="term" value="P:NADH dehydrogenase complex assembly"/>
    <property type="evidence" value="ECO:0007669"/>
    <property type="project" value="TreeGrafter"/>
</dbReference>
<keyword evidence="4" id="KW-1185">Reference proteome</keyword>
<dbReference type="EMBL" id="BBRZ01000097">
    <property type="protein sequence ID" value="GAM58655.1"/>
    <property type="molecule type" value="Genomic_DNA"/>
</dbReference>
<proteinExistence type="inferred from homology"/>
<evidence type="ECO:0000256" key="1">
    <source>
        <dbReference type="ARBA" id="ARBA00007884"/>
    </source>
</evidence>
<dbReference type="SUPFAM" id="SSF49785">
    <property type="entry name" value="Galactose-binding domain-like"/>
    <property type="match status" value="1"/>
</dbReference>
<dbReference type="Pfam" id="PF08547">
    <property type="entry name" value="CIA30"/>
    <property type="match status" value="1"/>
</dbReference>
<name>A0A0B8NVT2_9VIBR</name>
<gene>
    <name evidence="3" type="ORF">JCM19231_1558</name>
</gene>